<dbReference type="AlphaFoldDB" id="V6DKK1"/>
<comment type="caution">
    <text evidence="1">The sequence shown here is derived from an EMBL/GenBank/DDBJ whole genome shotgun (WGS) entry which is preliminary data.</text>
</comment>
<reference evidence="1" key="2">
    <citation type="journal article" date="2014" name="Genome Announc.">
        <title>Draft Genome Sequence of a Novel Lactobacillus salivarius Strain Isolated from Piglet.</title>
        <authorList>
            <person name="Mackenzie D.A."/>
            <person name="McLay K."/>
            <person name="Roos S."/>
            <person name="Walter J."/>
            <person name="Swarbreck D."/>
            <person name="Drou N."/>
            <person name="Crossman L.C."/>
            <person name="Juge N."/>
        </authorList>
    </citation>
    <scope>NUCLEOTIDE SEQUENCE [LARGE SCALE GENOMIC DNA]</scope>
    <source>
        <strain>cp400</strain>
    </source>
</reference>
<organism evidence="1">
    <name type="scientific">Ligilactobacillus salivarius cp400</name>
    <dbReference type="NCBI Taxonomy" id="1273133"/>
    <lineage>
        <taxon>Bacteria</taxon>
        <taxon>Bacillati</taxon>
        <taxon>Bacillota</taxon>
        <taxon>Bacilli</taxon>
        <taxon>Lactobacillales</taxon>
        <taxon>Lactobacillaceae</taxon>
        <taxon>Ligilactobacillus</taxon>
    </lineage>
</organism>
<proteinExistence type="predicted"/>
<protein>
    <submittedName>
        <fullName evidence="1">Uncharacterized protein</fullName>
    </submittedName>
</protein>
<sequence length="38" mass="4378">MYTLQLTQLRMFSERQSFCTASVADKSVSLFVGRDFLT</sequence>
<gene>
    <name evidence="1" type="ORF">LSCP400_09981</name>
</gene>
<name>V6DKK1_9LACO</name>
<reference evidence="1" key="1">
    <citation type="submission" date="2013-10" db="EMBL/GenBank/DDBJ databases">
        <authorList>
            <person name="Crossman L."/>
        </authorList>
    </citation>
    <scope>NUCLEOTIDE SEQUENCE</scope>
</reference>
<evidence type="ECO:0000313" key="1">
    <source>
        <dbReference type="EMBL" id="CDK35191.1"/>
    </source>
</evidence>
<dbReference type="EMBL" id="CBVR010000012">
    <property type="protein sequence ID" value="CDK35191.1"/>
    <property type="molecule type" value="Genomic_DNA"/>
</dbReference>
<accession>V6DKK1</accession>